<dbReference type="InterPro" id="IPR012337">
    <property type="entry name" value="RNaseH-like_sf"/>
</dbReference>
<proteinExistence type="predicted"/>
<dbReference type="GO" id="GO:0005829">
    <property type="term" value="C:cytosol"/>
    <property type="evidence" value="ECO:0007669"/>
    <property type="project" value="TreeGrafter"/>
</dbReference>
<dbReference type="CDD" id="cd06127">
    <property type="entry name" value="DEDDh"/>
    <property type="match status" value="1"/>
</dbReference>
<reference evidence="2 3" key="1">
    <citation type="submission" date="2020-07" db="EMBL/GenBank/DDBJ databases">
        <authorList>
            <person name="Sun Q."/>
        </authorList>
    </citation>
    <scope>NUCLEOTIDE SEQUENCE [LARGE SCALE GENOMIC DNA]</scope>
    <source>
        <strain evidence="2 3">CGMCC 1.13654</strain>
    </source>
</reference>
<organism evidence="2 3">
    <name type="scientific">Sphingomonas chungangi</name>
    <dbReference type="NCBI Taxonomy" id="2683589"/>
    <lineage>
        <taxon>Bacteria</taxon>
        <taxon>Pseudomonadati</taxon>
        <taxon>Pseudomonadota</taxon>
        <taxon>Alphaproteobacteria</taxon>
        <taxon>Sphingomonadales</taxon>
        <taxon>Sphingomonadaceae</taxon>
        <taxon>Sphingomonas</taxon>
    </lineage>
</organism>
<dbReference type="SUPFAM" id="SSF53098">
    <property type="entry name" value="Ribonuclease H-like"/>
    <property type="match status" value="1"/>
</dbReference>
<dbReference type="InterPro" id="IPR036397">
    <property type="entry name" value="RNaseH_sf"/>
</dbReference>
<feature type="domain" description="Exonuclease" evidence="1">
    <location>
        <begin position="61"/>
        <end position="224"/>
    </location>
</feature>
<evidence type="ECO:0000259" key="1">
    <source>
        <dbReference type="SMART" id="SM00479"/>
    </source>
</evidence>
<keyword evidence="2" id="KW-0269">Exonuclease</keyword>
<keyword evidence="3" id="KW-1185">Reference proteome</keyword>
<dbReference type="RefSeq" id="WP_181638899.1">
    <property type="nucleotide sequence ID" value="NZ_JACEIB010000026.1"/>
</dbReference>
<dbReference type="GO" id="GO:0045004">
    <property type="term" value="P:DNA replication proofreading"/>
    <property type="evidence" value="ECO:0007669"/>
    <property type="project" value="TreeGrafter"/>
</dbReference>
<dbReference type="Gene3D" id="3.30.420.10">
    <property type="entry name" value="Ribonuclease H-like superfamily/Ribonuclease H"/>
    <property type="match status" value="1"/>
</dbReference>
<evidence type="ECO:0000313" key="2">
    <source>
        <dbReference type="EMBL" id="MBA2935655.1"/>
    </source>
</evidence>
<dbReference type="Pfam" id="PF00929">
    <property type="entry name" value="RNase_T"/>
    <property type="match status" value="1"/>
</dbReference>
<sequence length="314" mass="34674">MIKPQDPAQKPDGLIAPVQEEPMIPMEAIAAILDRTGDYRVLRRLVRTPAFSGSIPADALVGAVLDTETTGLDPQTAEPIELAIVPFVYKPDTGEVLGTLPAFEAFREPTVPIPAQIVELTGITADMVAGHAIATADVEAALDGISVLFAHNAGFDRMLVERFWPVFADMPWICTATQIAWPTSSAKLEALATWGGFFHSGHRAADDCHAVLDLLQRPLADGRPALLAGLEAGRRPSWIVNASKAPFERKDLLKARRYRWRDGWGLPPKTWWREVPDDDLPAELEWLNEEVYGYEADPICRRIDAYSRFSRRAA</sequence>
<dbReference type="GO" id="GO:0003676">
    <property type="term" value="F:nucleic acid binding"/>
    <property type="evidence" value="ECO:0007669"/>
    <property type="project" value="InterPro"/>
</dbReference>
<dbReference type="PANTHER" id="PTHR30231">
    <property type="entry name" value="DNA POLYMERASE III SUBUNIT EPSILON"/>
    <property type="match status" value="1"/>
</dbReference>
<dbReference type="InterPro" id="IPR013520">
    <property type="entry name" value="Ribonucl_H"/>
</dbReference>
<dbReference type="EMBL" id="JACEIB010000026">
    <property type="protein sequence ID" value="MBA2935655.1"/>
    <property type="molecule type" value="Genomic_DNA"/>
</dbReference>
<comment type="caution">
    <text evidence="2">The sequence shown here is derived from an EMBL/GenBank/DDBJ whole genome shotgun (WGS) entry which is preliminary data.</text>
</comment>
<dbReference type="SMART" id="SM00479">
    <property type="entry name" value="EXOIII"/>
    <property type="match status" value="1"/>
</dbReference>
<dbReference type="PANTHER" id="PTHR30231:SF37">
    <property type="entry name" value="EXODEOXYRIBONUCLEASE 10"/>
    <property type="match status" value="1"/>
</dbReference>
<accession>A0A838LAB5</accession>
<gene>
    <name evidence="2" type="ORF">HZF05_16345</name>
</gene>
<dbReference type="Proteomes" id="UP000570166">
    <property type="component" value="Unassembled WGS sequence"/>
</dbReference>
<dbReference type="AlphaFoldDB" id="A0A838LAB5"/>
<evidence type="ECO:0000313" key="3">
    <source>
        <dbReference type="Proteomes" id="UP000570166"/>
    </source>
</evidence>
<dbReference type="GO" id="GO:0008408">
    <property type="term" value="F:3'-5' exonuclease activity"/>
    <property type="evidence" value="ECO:0007669"/>
    <property type="project" value="TreeGrafter"/>
</dbReference>
<keyword evidence="2" id="KW-0378">Hydrolase</keyword>
<keyword evidence="2" id="KW-0540">Nuclease</keyword>
<protein>
    <submittedName>
        <fullName evidence="2">3'-5' exonuclease</fullName>
    </submittedName>
</protein>
<name>A0A838LAB5_9SPHN</name>
<dbReference type="NCBIfam" id="NF006615">
    <property type="entry name" value="PRK09182.1"/>
    <property type="match status" value="1"/>
</dbReference>